<evidence type="ECO:0000313" key="3">
    <source>
        <dbReference type="Proteomes" id="UP000307440"/>
    </source>
</evidence>
<feature type="region of interest" description="Disordered" evidence="1">
    <location>
        <begin position="85"/>
        <end position="106"/>
    </location>
</feature>
<evidence type="ECO:0000313" key="2">
    <source>
        <dbReference type="EMBL" id="TFK21539.1"/>
    </source>
</evidence>
<feature type="compositionally biased region" description="Basic and acidic residues" evidence="1">
    <location>
        <begin position="525"/>
        <end position="552"/>
    </location>
</feature>
<keyword evidence="3" id="KW-1185">Reference proteome</keyword>
<organism evidence="2 3">
    <name type="scientific">Coprinopsis marcescibilis</name>
    <name type="common">Agaric fungus</name>
    <name type="synonym">Psathyrella marcescibilis</name>
    <dbReference type="NCBI Taxonomy" id="230819"/>
    <lineage>
        <taxon>Eukaryota</taxon>
        <taxon>Fungi</taxon>
        <taxon>Dikarya</taxon>
        <taxon>Basidiomycota</taxon>
        <taxon>Agaricomycotina</taxon>
        <taxon>Agaricomycetes</taxon>
        <taxon>Agaricomycetidae</taxon>
        <taxon>Agaricales</taxon>
        <taxon>Agaricineae</taxon>
        <taxon>Psathyrellaceae</taxon>
        <taxon>Coprinopsis</taxon>
    </lineage>
</organism>
<feature type="region of interest" description="Disordered" evidence="1">
    <location>
        <begin position="517"/>
        <end position="552"/>
    </location>
</feature>
<reference evidence="2 3" key="1">
    <citation type="journal article" date="2019" name="Nat. Ecol. Evol.">
        <title>Megaphylogeny resolves global patterns of mushroom evolution.</title>
        <authorList>
            <person name="Varga T."/>
            <person name="Krizsan K."/>
            <person name="Foldi C."/>
            <person name="Dima B."/>
            <person name="Sanchez-Garcia M."/>
            <person name="Sanchez-Ramirez S."/>
            <person name="Szollosi G.J."/>
            <person name="Szarkandi J.G."/>
            <person name="Papp V."/>
            <person name="Albert L."/>
            <person name="Andreopoulos W."/>
            <person name="Angelini C."/>
            <person name="Antonin V."/>
            <person name="Barry K.W."/>
            <person name="Bougher N.L."/>
            <person name="Buchanan P."/>
            <person name="Buyck B."/>
            <person name="Bense V."/>
            <person name="Catcheside P."/>
            <person name="Chovatia M."/>
            <person name="Cooper J."/>
            <person name="Damon W."/>
            <person name="Desjardin D."/>
            <person name="Finy P."/>
            <person name="Geml J."/>
            <person name="Haridas S."/>
            <person name="Hughes K."/>
            <person name="Justo A."/>
            <person name="Karasinski D."/>
            <person name="Kautmanova I."/>
            <person name="Kiss B."/>
            <person name="Kocsube S."/>
            <person name="Kotiranta H."/>
            <person name="LaButti K.M."/>
            <person name="Lechner B.E."/>
            <person name="Liimatainen K."/>
            <person name="Lipzen A."/>
            <person name="Lukacs Z."/>
            <person name="Mihaltcheva S."/>
            <person name="Morgado L.N."/>
            <person name="Niskanen T."/>
            <person name="Noordeloos M.E."/>
            <person name="Ohm R.A."/>
            <person name="Ortiz-Santana B."/>
            <person name="Ovrebo C."/>
            <person name="Racz N."/>
            <person name="Riley R."/>
            <person name="Savchenko A."/>
            <person name="Shiryaev A."/>
            <person name="Soop K."/>
            <person name="Spirin V."/>
            <person name="Szebenyi C."/>
            <person name="Tomsovsky M."/>
            <person name="Tulloss R.E."/>
            <person name="Uehling J."/>
            <person name="Grigoriev I.V."/>
            <person name="Vagvolgyi C."/>
            <person name="Papp T."/>
            <person name="Martin F.M."/>
            <person name="Miettinen O."/>
            <person name="Hibbett D.S."/>
            <person name="Nagy L.G."/>
        </authorList>
    </citation>
    <scope>NUCLEOTIDE SEQUENCE [LARGE SCALE GENOMIC DNA]</scope>
    <source>
        <strain evidence="2 3">CBS 121175</strain>
    </source>
</reference>
<sequence>MGYKRLWDTTATEFLSTLWVMGLQRLWVMGEFSPLTNSVDAKMYGFPEIMGYNRYGLGQLSPAITVGTLGTRMFHPERPNDFARAKQDPNLSMIPHPAKAKPRHRNQRTCATRSLAMMISIVPPVPSRVRSRQKKDVGLEFLEFKGNDLDLISQLNFLRWEWRPHWRILQVPRHSGITSITPSPYIAARHQLRDRLCVHRVALAGQGKTEVREVEFNGRTMEDCVGDTQKTLDAHRRADMNNVYTGDGRGYSISIVWYGMVPPLDLDEGRASKPANVRLKGLCDHLPLDSALRRISITERMIEALRGAEGHPLSVRSGHAVRTWSLEAGLFSNQLSPSGVSPAQIYTWNWEHSQGKAGSFQGFDDASRESSSSSISVHRSHGVRVYRTEAGTPFLYWRRGHPQAPPIISALIIADNPSEVILDHHHSSTEQEIPSTTYSRRLSPSLKHRITKLFVHDEGHSAASIAAASIPADPRKGDASLLRFLMLVFRTRRMKLEEGGKGCNFPVVVFAFSWGGGKRKKKKKDLTLRTGKDKKKMEKEKEGLTGKRDGEL</sequence>
<evidence type="ECO:0000256" key="1">
    <source>
        <dbReference type="SAM" id="MobiDB-lite"/>
    </source>
</evidence>
<protein>
    <submittedName>
        <fullName evidence="2">Uncharacterized protein</fullName>
    </submittedName>
</protein>
<dbReference type="Proteomes" id="UP000307440">
    <property type="component" value="Unassembled WGS sequence"/>
</dbReference>
<proteinExistence type="predicted"/>
<gene>
    <name evidence="2" type="ORF">FA15DRAFT_658220</name>
</gene>
<name>A0A5C3KM89_COPMA</name>
<accession>A0A5C3KM89</accession>
<dbReference type="AlphaFoldDB" id="A0A5C3KM89"/>
<dbReference type="EMBL" id="ML210265">
    <property type="protein sequence ID" value="TFK21539.1"/>
    <property type="molecule type" value="Genomic_DNA"/>
</dbReference>